<protein>
    <recommendedName>
        <fullName evidence="3">Ribosomal protein S10</fullName>
    </recommendedName>
</protein>
<accession>A0ABD3DI59</accession>
<proteinExistence type="predicted"/>
<comment type="caution">
    <text evidence="1">The sequence shown here is derived from an EMBL/GenBank/DDBJ whole genome shotgun (WGS) entry which is preliminary data.</text>
</comment>
<evidence type="ECO:0008006" key="3">
    <source>
        <dbReference type="Google" id="ProtNLM"/>
    </source>
</evidence>
<organism evidence="1 2">
    <name type="scientific">Castilleja foliolosa</name>
    <dbReference type="NCBI Taxonomy" id="1961234"/>
    <lineage>
        <taxon>Eukaryota</taxon>
        <taxon>Viridiplantae</taxon>
        <taxon>Streptophyta</taxon>
        <taxon>Embryophyta</taxon>
        <taxon>Tracheophyta</taxon>
        <taxon>Spermatophyta</taxon>
        <taxon>Magnoliopsida</taxon>
        <taxon>eudicotyledons</taxon>
        <taxon>Gunneridae</taxon>
        <taxon>Pentapetalae</taxon>
        <taxon>asterids</taxon>
        <taxon>lamiids</taxon>
        <taxon>Lamiales</taxon>
        <taxon>Orobanchaceae</taxon>
        <taxon>Pedicularideae</taxon>
        <taxon>Castillejinae</taxon>
        <taxon>Castilleja</taxon>
    </lineage>
</organism>
<evidence type="ECO:0000313" key="1">
    <source>
        <dbReference type="EMBL" id="KAL3641998.1"/>
    </source>
</evidence>
<dbReference type="AlphaFoldDB" id="A0ABD3DI59"/>
<dbReference type="PANTHER" id="PTHR33181:SF7">
    <property type="entry name" value="OS07G0572400 PROTEIN"/>
    <property type="match status" value="1"/>
</dbReference>
<dbReference type="EMBL" id="JAVIJP010000016">
    <property type="protein sequence ID" value="KAL3641998.1"/>
    <property type="molecule type" value="Genomic_DNA"/>
</dbReference>
<sequence>MTGLQGNVENKVLKQCNLKLHSQSKQKTYYSEPLSQPCPVLLISHIQLCHLAKSTPSQKMARLKSLFSRLKKFWRVHAARKKRRGIYILYEDVKSCPYEDVHVLWSILVGSRSPALPLKTRHSSMKS</sequence>
<dbReference type="PANTHER" id="PTHR33181">
    <property type="entry name" value="OS01G0778500 PROTEIN"/>
    <property type="match status" value="1"/>
</dbReference>
<keyword evidence="2" id="KW-1185">Reference proteome</keyword>
<gene>
    <name evidence="1" type="ORF">CASFOL_012813</name>
</gene>
<evidence type="ECO:0000313" key="2">
    <source>
        <dbReference type="Proteomes" id="UP001632038"/>
    </source>
</evidence>
<dbReference type="Proteomes" id="UP001632038">
    <property type="component" value="Unassembled WGS sequence"/>
</dbReference>
<reference evidence="2" key="1">
    <citation type="journal article" date="2024" name="IScience">
        <title>Strigolactones Initiate the Formation of Haustorium-like Structures in Castilleja.</title>
        <authorList>
            <person name="Buerger M."/>
            <person name="Peterson D."/>
            <person name="Chory J."/>
        </authorList>
    </citation>
    <scope>NUCLEOTIDE SEQUENCE [LARGE SCALE GENOMIC DNA]</scope>
</reference>
<name>A0ABD3DI59_9LAMI</name>